<dbReference type="AlphaFoldDB" id="A0A820JTU6"/>
<dbReference type="InterPro" id="IPR054559">
    <property type="entry name" value="PSMD12-CSN4-like_N"/>
</dbReference>
<feature type="non-terminal residue" evidence="2">
    <location>
        <position position="1"/>
    </location>
</feature>
<evidence type="ECO:0000313" key="3">
    <source>
        <dbReference type="Proteomes" id="UP000663881"/>
    </source>
</evidence>
<evidence type="ECO:0000259" key="1">
    <source>
        <dbReference type="Pfam" id="PF22241"/>
    </source>
</evidence>
<accession>A0A820JTU6</accession>
<comment type="caution">
    <text evidence="2">The sequence shown here is derived from an EMBL/GenBank/DDBJ whole genome shotgun (WGS) entry which is preliminary data.</text>
</comment>
<reference evidence="2" key="1">
    <citation type="submission" date="2021-02" db="EMBL/GenBank/DDBJ databases">
        <authorList>
            <person name="Nowell W R."/>
        </authorList>
    </citation>
    <scope>NUCLEOTIDE SEQUENCE</scope>
</reference>
<dbReference type="PANTHER" id="PTHR10855:SF1">
    <property type="entry name" value="26S PROTEASOME NON-ATPASE REGULATORY SUBUNIT 12"/>
    <property type="match status" value="1"/>
</dbReference>
<dbReference type="PANTHER" id="PTHR10855">
    <property type="entry name" value="26S PROTEASOME NON-ATPASE REGULATORY SUBUNIT 12/COP9 SIGNALOSOME COMPLEX SUBUNIT 4"/>
    <property type="match status" value="1"/>
</dbReference>
<feature type="domain" description="PSMD12/CSN4-like N-terminal" evidence="1">
    <location>
        <begin position="1"/>
        <end position="135"/>
    </location>
</feature>
<dbReference type="InterPro" id="IPR040134">
    <property type="entry name" value="PSMD12/CSN4"/>
</dbReference>
<gene>
    <name evidence="2" type="ORF">OKA104_LOCUS47813</name>
</gene>
<sequence>NEHIITLSKRRSQLKQAITKMVQEAYELVEKTPDLDTKLKLIETLRNVTTGKIFVENERARLTKKLSDIYEGQGKTKEAAEILQELQVETYGTMDRREKIEFLLEQMRLCLAKHDYVRTQIISKKINTKAFEDEASHK</sequence>
<dbReference type="Proteomes" id="UP000663881">
    <property type="component" value="Unassembled WGS sequence"/>
</dbReference>
<protein>
    <recommendedName>
        <fullName evidence="1">PSMD12/CSN4-like N-terminal domain-containing protein</fullName>
    </recommendedName>
</protein>
<proteinExistence type="predicted"/>
<dbReference type="Pfam" id="PF22241">
    <property type="entry name" value="PSMD12-CSN4_N"/>
    <property type="match status" value="1"/>
</dbReference>
<evidence type="ECO:0000313" key="2">
    <source>
        <dbReference type="EMBL" id="CAF4331823.1"/>
    </source>
</evidence>
<name>A0A820JTU6_9BILA</name>
<dbReference type="GO" id="GO:0008541">
    <property type="term" value="C:proteasome regulatory particle, lid subcomplex"/>
    <property type="evidence" value="ECO:0007669"/>
    <property type="project" value="TreeGrafter"/>
</dbReference>
<organism evidence="2 3">
    <name type="scientific">Adineta steineri</name>
    <dbReference type="NCBI Taxonomy" id="433720"/>
    <lineage>
        <taxon>Eukaryota</taxon>
        <taxon>Metazoa</taxon>
        <taxon>Spiralia</taxon>
        <taxon>Gnathifera</taxon>
        <taxon>Rotifera</taxon>
        <taxon>Eurotatoria</taxon>
        <taxon>Bdelloidea</taxon>
        <taxon>Adinetida</taxon>
        <taxon>Adinetidae</taxon>
        <taxon>Adineta</taxon>
    </lineage>
</organism>
<dbReference type="EMBL" id="CAJOAY010019582">
    <property type="protein sequence ID" value="CAF4331823.1"/>
    <property type="molecule type" value="Genomic_DNA"/>
</dbReference>
<dbReference type="GO" id="GO:0005737">
    <property type="term" value="C:cytoplasm"/>
    <property type="evidence" value="ECO:0007669"/>
    <property type="project" value="TreeGrafter"/>
</dbReference>